<keyword evidence="2" id="KW-1185">Reference proteome</keyword>
<evidence type="ECO:0000313" key="1">
    <source>
        <dbReference type="EMBL" id="KAJ7314078.1"/>
    </source>
</evidence>
<proteinExistence type="predicted"/>
<dbReference type="Proteomes" id="UP001142489">
    <property type="component" value="Unassembled WGS sequence"/>
</dbReference>
<dbReference type="Gene3D" id="1.10.510.10">
    <property type="entry name" value="Transferase(Phosphotransferase) domain 1"/>
    <property type="match status" value="1"/>
</dbReference>
<reference evidence="1" key="1">
    <citation type="journal article" date="2023" name="DNA Res.">
        <title>Chromosome-level genome assembly of Phrynocephalus forsythii using third-generation DNA sequencing and Hi-C analysis.</title>
        <authorList>
            <person name="Qi Y."/>
            <person name="Zhao W."/>
            <person name="Zhao Y."/>
            <person name="Niu C."/>
            <person name="Cao S."/>
            <person name="Zhang Y."/>
        </authorList>
    </citation>
    <scope>NUCLEOTIDE SEQUENCE</scope>
    <source>
        <tissue evidence="1">Muscle</tissue>
    </source>
</reference>
<organism evidence="1 2">
    <name type="scientific">Phrynocephalus forsythii</name>
    <dbReference type="NCBI Taxonomy" id="171643"/>
    <lineage>
        <taxon>Eukaryota</taxon>
        <taxon>Metazoa</taxon>
        <taxon>Chordata</taxon>
        <taxon>Craniata</taxon>
        <taxon>Vertebrata</taxon>
        <taxon>Euteleostomi</taxon>
        <taxon>Lepidosauria</taxon>
        <taxon>Squamata</taxon>
        <taxon>Bifurcata</taxon>
        <taxon>Unidentata</taxon>
        <taxon>Episquamata</taxon>
        <taxon>Toxicofera</taxon>
        <taxon>Iguania</taxon>
        <taxon>Acrodonta</taxon>
        <taxon>Agamidae</taxon>
        <taxon>Agaminae</taxon>
        <taxon>Phrynocephalus</taxon>
    </lineage>
</organism>
<protein>
    <submittedName>
        <fullName evidence="1">Uncharacterized protein</fullName>
    </submittedName>
</protein>
<gene>
    <name evidence="1" type="ORF">JRQ81_006012</name>
</gene>
<accession>A0A9Q0XIV4</accession>
<name>A0A9Q0XIV4_9SAUR</name>
<dbReference type="SUPFAM" id="SSF56112">
    <property type="entry name" value="Protein kinase-like (PK-like)"/>
    <property type="match status" value="1"/>
</dbReference>
<sequence>MLVFDPAKRISAKDALSHPYLDEGRLRYHTCMCTCCFSVSSGRVYTSDFEPRADPKFDGSYEKNLTSVWQVKELVHRFILDQQRGKRVPLCINPQSAAFKTFIRSTAWHSSKVSKKEER</sequence>
<comment type="caution">
    <text evidence="1">The sequence shown here is derived from an EMBL/GenBank/DDBJ whole genome shotgun (WGS) entry which is preliminary data.</text>
</comment>
<dbReference type="InterPro" id="IPR011009">
    <property type="entry name" value="Kinase-like_dom_sf"/>
</dbReference>
<dbReference type="OrthoDB" id="192887at2759"/>
<dbReference type="EMBL" id="JAPFRF010000012">
    <property type="protein sequence ID" value="KAJ7314078.1"/>
    <property type="molecule type" value="Genomic_DNA"/>
</dbReference>
<evidence type="ECO:0000313" key="2">
    <source>
        <dbReference type="Proteomes" id="UP001142489"/>
    </source>
</evidence>
<dbReference type="AlphaFoldDB" id="A0A9Q0XIV4"/>